<evidence type="ECO:0000313" key="5">
    <source>
        <dbReference type="Proteomes" id="UP000257109"/>
    </source>
</evidence>
<feature type="coiled-coil region" evidence="1">
    <location>
        <begin position="14"/>
        <end position="41"/>
    </location>
</feature>
<evidence type="ECO:0000259" key="3">
    <source>
        <dbReference type="Pfam" id="PF03732"/>
    </source>
</evidence>
<dbReference type="AlphaFoldDB" id="A0A371F5E4"/>
<dbReference type="OrthoDB" id="686606at2759"/>
<dbReference type="InterPro" id="IPR005162">
    <property type="entry name" value="Retrotrans_gag_dom"/>
</dbReference>
<keyword evidence="1" id="KW-0175">Coiled coil</keyword>
<sequence length="388" mass="43713">MTVPRHQYHTRSKARDMEQAIEDLEQQNLELRTEMGQMKERIDKKFELLTLSITLNPAVTVQGSASNTVATAQGTPPYPLGFTPQYEMPLGWNTNTEAQTVIEGHEQANNSTTRAAQGSPFSMYATGPYPQILIRADKPDLVLGPKLPPPQETKKINSLEERIHIIEGTGSRGLDATDLCLMLDIVLPADFKAPKFEKYKGSSCPRVHLAMYYQKMTAYIQQDKILVHYFQDSLIGAALSWYVNLEKGRVKTWRDLVETFIHQYKYNEAMAPDRSRLQNMTKADSEGFKDYAQQWRELAAQVQPPLTEKEMVTTFIDTLLPLFYDKAVGCVASNFADLVTIGERIEAGLKKGRITHASSSPNFVRKSGQERRKGETNAIIMDPSSPYG</sequence>
<name>A0A371F5E4_MUCPR</name>
<dbReference type="PANTHER" id="PTHR33223:SF8">
    <property type="entry name" value="OS04G0172440 PROTEIN"/>
    <property type="match status" value="1"/>
</dbReference>
<comment type="caution">
    <text evidence="4">The sequence shown here is derived from an EMBL/GenBank/DDBJ whole genome shotgun (WGS) entry which is preliminary data.</text>
</comment>
<gene>
    <name evidence="4" type="ORF">CR513_46848</name>
</gene>
<dbReference type="Pfam" id="PF03732">
    <property type="entry name" value="Retrotrans_gag"/>
    <property type="match status" value="1"/>
</dbReference>
<proteinExistence type="predicted"/>
<accession>A0A371F5E4</accession>
<dbReference type="EMBL" id="QJKJ01010494">
    <property type="protein sequence ID" value="RDX73528.1"/>
    <property type="molecule type" value="Genomic_DNA"/>
</dbReference>
<protein>
    <recommendedName>
        <fullName evidence="3">Retrotransposon gag domain-containing protein</fullName>
    </recommendedName>
</protein>
<organism evidence="4 5">
    <name type="scientific">Mucuna pruriens</name>
    <name type="common">Velvet bean</name>
    <name type="synonym">Dolichos pruriens</name>
    <dbReference type="NCBI Taxonomy" id="157652"/>
    <lineage>
        <taxon>Eukaryota</taxon>
        <taxon>Viridiplantae</taxon>
        <taxon>Streptophyta</taxon>
        <taxon>Embryophyta</taxon>
        <taxon>Tracheophyta</taxon>
        <taxon>Spermatophyta</taxon>
        <taxon>Magnoliopsida</taxon>
        <taxon>eudicotyledons</taxon>
        <taxon>Gunneridae</taxon>
        <taxon>Pentapetalae</taxon>
        <taxon>rosids</taxon>
        <taxon>fabids</taxon>
        <taxon>Fabales</taxon>
        <taxon>Fabaceae</taxon>
        <taxon>Papilionoideae</taxon>
        <taxon>50 kb inversion clade</taxon>
        <taxon>NPAAA clade</taxon>
        <taxon>indigoferoid/millettioid clade</taxon>
        <taxon>Phaseoleae</taxon>
        <taxon>Mucuna</taxon>
    </lineage>
</organism>
<dbReference type="Proteomes" id="UP000257109">
    <property type="component" value="Unassembled WGS sequence"/>
</dbReference>
<reference evidence="4" key="1">
    <citation type="submission" date="2018-05" db="EMBL/GenBank/DDBJ databases">
        <title>Draft genome of Mucuna pruriens seed.</title>
        <authorList>
            <person name="Nnadi N.E."/>
            <person name="Vos R."/>
            <person name="Hasami M.H."/>
            <person name="Devisetty U.K."/>
            <person name="Aguiy J.C."/>
        </authorList>
    </citation>
    <scope>NUCLEOTIDE SEQUENCE [LARGE SCALE GENOMIC DNA]</scope>
    <source>
        <strain evidence="4">JCA_2017</strain>
    </source>
</reference>
<evidence type="ECO:0000256" key="2">
    <source>
        <dbReference type="SAM" id="MobiDB-lite"/>
    </source>
</evidence>
<keyword evidence="5" id="KW-1185">Reference proteome</keyword>
<feature type="non-terminal residue" evidence="4">
    <location>
        <position position="1"/>
    </location>
</feature>
<feature type="region of interest" description="Disordered" evidence="2">
    <location>
        <begin position="358"/>
        <end position="388"/>
    </location>
</feature>
<evidence type="ECO:0000256" key="1">
    <source>
        <dbReference type="SAM" id="Coils"/>
    </source>
</evidence>
<dbReference type="PANTHER" id="PTHR33223">
    <property type="entry name" value="CCHC-TYPE DOMAIN-CONTAINING PROTEIN"/>
    <property type="match status" value="1"/>
</dbReference>
<evidence type="ECO:0000313" key="4">
    <source>
        <dbReference type="EMBL" id="RDX73528.1"/>
    </source>
</evidence>
<feature type="domain" description="Retrotransposon gag" evidence="3">
    <location>
        <begin position="230"/>
        <end position="319"/>
    </location>
</feature>